<reference evidence="14" key="3">
    <citation type="submission" date="2025-09" db="UniProtKB">
        <authorList>
            <consortium name="Ensembl"/>
        </authorList>
    </citation>
    <scope>IDENTIFICATION</scope>
</reference>
<evidence type="ECO:0000313" key="14">
    <source>
        <dbReference type="Ensembl" id="ENSDCDP00010031603.1"/>
    </source>
</evidence>
<dbReference type="PROSITE" id="PS50112">
    <property type="entry name" value="PAS"/>
    <property type="match status" value="2"/>
</dbReference>
<evidence type="ECO:0000256" key="7">
    <source>
        <dbReference type="ARBA" id="ARBA00023163"/>
    </source>
</evidence>
<keyword evidence="7" id="KW-0804">Transcription</keyword>
<evidence type="ECO:0000256" key="2">
    <source>
        <dbReference type="ARBA" id="ARBA00022737"/>
    </source>
</evidence>
<evidence type="ECO:0000259" key="13">
    <source>
        <dbReference type="PROSITE" id="PS50888"/>
    </source>
</evidence>
<evidence type="ECO:0000256" key="11">
    <source>
        <dbReference type="SAM" id="Phobius"/>
    </source>
</evidence>
<dbReference type="Pfam" id="PF14598">
    <property type="entry name" value="PAS_11"/>
    <property type="match status" value="1"/>
</dbReference>
<dbReference type="GO" id="GO:0046983">
    <property type="term" value="F:protein dimerization activity"/>
    <property type="evidence" value="ECO:0007669"/>
    <property type="project" value="InterPro"/>
</dbReference>
<reference evidence="14" key="2">
    <citation type="submission" date="2025-08" db="UniProtKB">
        <authorList>
            <consortium name="Ensembl"/>
        </authorList>
    </citation>
    <scope>IDENTIFICATION</scope>
</reference>
<keyword evidence="5" id="KW-0238">DNA-binding</keyword>
<dbReference type="FunFam" id="3.30.450.20:FF:000005">
    <property type="entry name" value="Hypoxia-inducible factor 1 subunit alpha"/>
    <property type="match status" value="1"/>
</dbReference>
<dbReference type="InterPro" id="IPR036638">
    <property type="entry name" value="HLH_DNA-bd_sf"/>
</dbReference>
<organism evidence="14 15">
    <name type="scientific">Denticeps clupeoides</name>
    <name type="common">denticle herring</name>
    <dbReference type="NCBI Taxonomy" id="299321"/>
    <lineage>
        <taxon>Eukaryota</taxon>
        <taxon>Metazoa</taxon>
        <taxon>Chordata</taxon>
        <taxon>Craniata</taxon>
        <taxon>Vertebrata</taxon>
        <taxon>Euteleostomi</taxon>
        <taxon>Actinopterygii</taxon>
        <taxon>Neopterygii</taxon>
        <taxon>Teleostei</taxon>
        <taxon>Clupei</taxon>
        <taxon>Clupeiformes</taxon>
        <taxon>Denticipitoidei</taxon>
        <taxon>Denticipitidae</taxon>
        <taxon>Denticeps</taxon>
    </lineage>
</organism>
<evidence type="ECO:0000256" key="8">
    <source>
        <dbReference type="ARBA" id="ARBA00023242"/>
    </source>
</evidence>
<dbReference type="Ensembl" id="ENSDCDT00010039119.1">
    <property type="protein sequence ID" value="ENSDCDP00010031603.1"/>
    <property type="gene ID" value="ENSDCDG00010020119.1"/>
</dbReference>
<dbReference type="FunFam" id="3.30.450.20:FF:000015">
    <property type="entry name" value="Hypoxia-inducible factor 1-alpha isoform 1"/>
    <property type="match status" value="1"/>
</dbReference>
<evidence type="ECO:0000256" key="10">
    <source>
        <dbReference type="SAM" id="MobiDB-lite"/>
    </source>
</evidence>
<dbReference type="SMART" id="SM00091">
    <property type="entry name" value="PAS"/>
    <property type="match status" value="2"/>
</dbReference>
<feature type="domain" description="BHLH" evidence="13">
    <location>
        <begin position="15"/>
        <end position="68"/>
    </location>
</feature>
<keyword evidence="11" id="KW-1133">Transmembrane helix</keyword>
<dbReference type="Pfam" id="PF00989">
    <property type="entry name" value="PAS"/>
    <property type="match status" value="1"/>
</dbReference>
<dbReference type="PROSITE" id="PS50888">
    <property type="entry name" value="BHLH"/>
    <property type="match status" value="1"/>
</dbReference>
<keyword evidence="11" id="KW-0812">Transmembrane</keyword>
<protein>
    <submittedName>
        <fullName evidence="14">Uncharacterized protein</fullName>
    </submittedName>
</protein>
<keyword evidence="11" id="KW-0472">Membrane</keyword>
<dbReference type="GO" id="GO:0071456">
    <property type="term" value="P:cellular response to hypoxia"/>
    <property type="evidence" value="ECO:0007669"/>
    <property type="project" value="TreeGrafter"/>
</dbReference>
<feature type="region of interest" description="Disordered" evidence="10">
    <location>
        <begin position="1"/>
        <end position="26"/>
    </location>
</feature>
<keyword evidence="15" id="KW-1185">Reference proteome</keyword>
<evidence type="ECO:0000313" key="15">
    <source>
        <dbReference type="Proteomes" id="UP000694580"/>
    </source>
</evidence>
<comment type="subcellular location">
    <subcellularLocation>
        <location evidence="1">Nucleus</location>
    </subcellularLocation>
</comment>
<keyword evidence="2" id="KW-0677">Repeat</keyword>
<evidence type="ECO:0000259" key="12">
    <source>
        <dbReference type="PROSITE" id="PS50112"/>
    </source>
</evidence>
<evidence type="ECO:0000256" key="6">
    <source>
        <dbReference type="ARBA" id="ARBA00023159"/>
    </source>
</evidence>
<sequence>AKDQTGTEKTHPSERRKERSRDAARFRRSRETEVFQELAQQLPVPGGVSVHLDKASIMRLSLSLLRTRRLLSGVLKKDDRLMEDLYLPSLEGFVAIITSAGAMIYLSDNISGFMGLTQVELMGHSIFDFTHPCDHEEIREMLSVKTRSERNFFMRMKSTVTNKGRTVNLKSASWKVLHCRGRLKVCSSCPTLPWAVLLCEPLPQPHPHPPGHAFISKHGMDMKFVYCEDSVRDLIGYQPEDLHGRSAYELYHALDTSSMIKSHHTMCSKGQVESPLYRMLAKRGGYVWVKTQGTVIFATRSSQPQGIICINQVLSWEGSRICLSRLCRSNVEERTVLFSLAQMEAVFRPRYPVDMAESLFFARMKAEPEELAQLAPTAGDAFVPLDFGQQSHRPHPMPLPHQHQRPRPFLCSLRFTADSVLPCDTSSATLSQDSCLIVSRLVNLI</sequence>
<gene>
    <name evidence="14" type="primary">NIM1K</name>
</gene>
<reference evidence="14 15" key="1">
    <citation type="submission" date="2020-06" db="EMBL/GenBank/DDBJ databases">
        <authorList>
            <consortium name="Wellcome Sanger Institute Data Sharing"/>
        </authorList>
    </citation>
    <scope>NUCLEOTIDE SEQUENCE [LARGE SCALE GENOMIC DNA]</scope>
</reference>
<keyword evidence="4" id="KW-0805">Transcription regulation</keyword>
<dbReference type="NCBIfam" id="TIGR00229">
    <property type="entry name" value="sensory_box"/>
    <property type="match status" value="1"/>
</dbReference>
<dbReference type="PANTHER" id="PTHR23043:SF8">
    <property type="entry name" value="ENDOTHELIAL PAS DOMAIN-CONTAINING PROTEIN 1"/>
    <property type="match status" value="1"/>
</dbReference>
<dbReference type="GeneTree" id="ENSGT00940000155930"/>
<dbReference type="Gene3D" id="3.30.450.20">
    <property type="entry name" value="PAS domain"/>
    <property type="match status" value="3"/>
</dbReference>
<dbReference type="GO" id="GO:0005634">
    <property type="term" value="C:nucleus"/>
    <property type="evidence" value="ECO:0007669"/>
    <property type="project" value="UniProtKB-SubCell"/>
</dbReference>
<dbReference type="InterPro" id="IPR035965">
    <property type="entry name" value="PAS-like_dom_sf"/>
</dbReference>
<evidence type="ECO:0000256" key="3">
    <source>
        <dbReference type="ARBA" id="ARBA00022843"/>
    </source>
</evidence>
<evidence type="ECO:0000256" key="4">
    <source>
        <dbReference type="ARBA" id="ARBA00023015"/>
    </source>
</evidence>
<dbReference type="PANTHER" id="PTHR23043">
    <property type="entry name" value="HYPOXIA-INDUCIBLE FACTOR 1 ALPHA"/>
    <property type="match status" value="1"/>
</dbReference>
<name>A0AAY4CEV6_9TELE</name>
<dbReference type="GO" id="GO:0000981">
    <property type="term" value="F:DNA-binding transcription factor activity, RNA polymerase II-specific"/>
    <property type="evidence" value="ECO:0007669"/>
    <property type="project" value="TreeGrafter"/>
</dbReference>
<dbReference type="InterPro" id="IPR011598">
    <property type="entry name" value="bHLH_dom"/>
</dbReference>
<dbReference type="AlphaFoldDB" id="A0AAY4CEV6"/>
<feature type="domain" description="PAS" evidence="12">
    <location>
        <begin position="221"/>
        <end position="270"/>
    </location>
</feature>
<dbReference type="SUPFAM" id="SSF47459">
    <property type="entry name" value="HLH, helix-loop-helix DNA-binding domain"/>
    <property type="match status" value="1"/>
</dbReference>
<evidence type="ECO:0000256" key="1">
    <source>
        <dbReference type="ARBA" id="ARBA00004123"/>
    </source>
</evidence>
<dbReference type="InterPro" id="IPR000014">
    <property type="entry name" value="PAS"/>
</dbReference>
<evidence type="ECO:0000256" key="5">
    <source>
        <dbReference type="ARBA" id="ARBA00023125"/>
    </source>
</evidence>
<dbReference type="Pfam" id="PF23171">
    <property type="entry name" value="bHLH_HIF1A"/>
    <property type="match status" value="1"/>
</dbReference>
<dbReference type="CDD" id="cd00130">
    <property type="entry name" value="PAS"/>
    <property type="match status" value="2"/>
</dbReference>
<feature type="transmembrane region" description="Helical" evidence="11">
    <location>
        <begin position="85"/>
        <end position="106"/>
    </location>
</feature>
<evidence type="ECO:0000256" key="9">
    <source>
        <dbReference type="ARBA" id="ARBA00023278"/>
    </source>
</evidence>
<keyword evidence="9" id="KW-0379">Hydroxylation</keyword>
<feature type="domain" description="PAS" evidence="12">
    <location>
        <begin position="78"/>
        <end position="149"/>
    </location>
</feature>
<dbReference type="SUPFAM" id="SSF55785">
    <property type="entry name" value="PYP-like sensor domain (PAS domain)"/>
    <property type="match status" value="2"/>
</dbReference>
<dbReference type="GO" id="GO:0000977">
    <property type="term" value="F:RNA polymerase II transcription regulatory region sequence-specific DNA binding"/>
    <property type="evidence" value="ECO:0007669"/>
    <property type="project" value="TreeGrafter"/>
</dbReference>
<accession>A0AAY4CEV6</accession>
<keyword evidence="6" id="KW-0010">Activator</keyword>
<proteinExistence type="predicted"/>
<keyword evidence="3" id="KW-0832">Ubl conjugation</keyword>
<keyword evidence="8" id="KW-0539">Nucleus</keyword>
<dbReference type="Proteomes" id="UP000694580">
    <property type="component" value="Chromosome 15"/>
</dbReference>
<dbReference type="InterPro" id="IPR013767">
    <property type="entry name" value="PAS_fold"/>
</dbReference>